<keyword evidence="2" id="KW-1185">Reference proteome</keyword>
<reference evidence="2" key="1">
    <citation type="journal article" date="2022" name="Mol. Ecol. Resour.">
        <title>The genomes of chicory, endive, great burdock and yacon provide insights into Asteraceae palaeo-polyploidization history and plant inulin production.</title>
        <authorList>
            <person name="Fan W."/>
            <person name="Wang S."/>
            <person name="Wang H."/>
            <person name="Wang A."/>
            <person name="Jiang F."/>
            <person name="Liu H."/>
            <person name="Zhao H."/>
            <person name="Xu D."/>
            <person name="Zhang Y."/>
        </authorList>
    </citation>
    <scope>NUCLEOTIDE SEQUENCE [LARGE SCALE GENOMIC DNA]</scope>
    <source>
        <strain evidence="2">cv. Yunnan</strain>
    </source>
</reference>
<sequence>MRISSLEKIRVGPKYQIKKNTHKCSSAQTLSSSLARQISTEFCSQFSTNSRGKGFKHKLLLLLCLLIVFRML</sequence>
<evidence type="ECO:0000313" key="1">
    <source>
        <dbReference type="EMBL" id="KAI3798763.1"/>
    </source>
</evidence>
<accession>A0ACB9HTJ9</accession>
<name>A0ACB9HTJ9_9ASTR</name>
<reference evidence="1 2" key="2">
    <citation type="journal article" date="2022" name="Mol. Ecol. Resour.">
        <title>The genomes of chicory, endive, great burdock and yacon provide insights into Asteraceae paleo-polyploidization history and plant inulin production.</title>
        <authorList>
            <person name="Fan W."/>
            <person name="Wang S."/>
            <person name="Wang H."/>
            <person name="Wang A."/>
            <person name="Jiang F."/>
            <person name="Liu H."/>
            <person name="Zhao H."/>
            <person name="Xu D."/>
            <person name="Zhang Y."/>
        </authorList>
    </citation>
    <scope>NUCLEOTIDE SEQUENCE [LARGE SCALE GENOMIC DNA]</scope>
    <source>
        <strain evidence="2">cv. Yunnan</strain>
        <tissue evidence="1">Leaves</tissue>
    </source>
</reference>
<protein>
    <submittedName>
        <fullName evidence="1">Uncharacterized protein</fullName>
    </submittedName>
</protein>
<dbReference type="Proteomes" id="UP001056120">
    <property type="component" value="Linkage Group LG11"/>
</dbReference>
<gene>
    <name evidence="1" type="ORF">L1987_34042</name>
</gene>
<organism evidence="1 2">
    <name type="scientific">Smallanthus sonchifolius</name>
    <dbReference type="NCBI Taxonomy" id="185202"/>
    <lineage>
        <taxon>Eukaryota</taxon>
        <taxon>Viridiplantae</taxon>
        <taxon>Streptophyta</taxon>
        <taxon>Embryophyta</taxon>
        <taxon>Tracheophyta</taxon>
        <taxon>Spermatophyta</taxon>
        <taxon>Magnoliopsida</taxon>
        <taxon>eudicotyledons</taxon>
        <taxon>Gunneridae</taxon>
        <taxon>Pentapetalae</taxon>
        <taxon>asterids</taxon>
        <taxon>campanulids</taxon>
        <taxon>Asterales</taxon>
        <taxon>Asteraceae</taxon>
        <taxon>Asteroideae</taxon>
        <taxon>Heliantheae alliance</taxon>
        <taxon>Millerieae</taxon>
        <taxon>Smallanthus</taxon>
    </lineage>
</organism>
<dbReference type="EMBL" id="CM042028">
    <property type="protein sequence ID" value="KAI3798763.1"/>
    <property type="molecule type" value="Genomic_DNA"/>
</dbReference>
<comment type="caution">
    <text evidence="1">The sequence shown here is derived from an EMBL/GenBank/DDBJ whole genome shotgun (WGS) entry which is preliminary data.</text>
</comment>
<proteinExistence type="predicted"/>
<evidence type="ECO:0000313" key="2">
    <source>
        <dbReference type="Proteomes" id="UP001056120"/>
    </source>
</evidence>